<dbReference type="GO" id="GO:0005524">
    <property type="term" value="F:ATP binding"/>
    <property type="evidence" value="ECO:0007669"/>
    <property type="project" value="InterPro"/>
</dbReference>
<dbReference type="Pfam" id="PF00485">
    <property type="entry name" value="PRK"/>
    <property type="match status" value="1"/>
</dbReference>
<dbReference type="Gene3D" id="3.40.50.300">
    <property type="entry name" value="P-loop containing nucleotide triphosphate hydrolases"/>
    <property type="match status" value="1"/>
</dbReference>
<dbReference type="EMBL" id="JABFUD020000011">
    <property type="protein sequence ID" value="KAI5073755.1"/>
    <property type="molecule type" value="Genomic_DNA"/>
</dbReference>
<feature type="region of interest" description="Disordered" evidence="2">
    <location>
        <begin position="251"/>
        <end position="273"/>
    </location>
</feature>
<dbReference type="PANTHER" id="PTHR10285">
    <property type="entry name" value="URIDINE KINASE"/>
    <property type="match status" value="1"/>
</dbReference>
<evidence type="ECO:0000259" key="3">
    <source>
        <dbReference type="Pfam" id="PF00485"/>
    </source>
</evidence>
<evidence type="ECO:0000313" key="5">
    <source>
        <dbReference type="Proteomes" id="UP000886520"/>
    </source>
</evidence>
<dbReference type="InterPro" id="IPR027417">
    <property type="entry name" value="P-loop_NTPase"/>
</dbReference>
<feature type="domain" description="Phosphoribulokinase/uridine kinase" evidence="3">
    <location>
        <begin position="168"/>
        <end position="294"/>
    </location>
</feature>
<dbReference type="AlphaFoldDB" id="A0A9D4UTD1"/>
<dbReference type="SUPFAM" id="SSF52540">
    <property type="entry name" value="P-loop containing nucleoside triphosphate hydrolases"/>
    <property type="match status" value="1"/>
</dbReference>
<protein>
    <recommendedName>
        <fullName evidence="3">Phosphoribulokinase/uridine kinase domain-containing protein</fullName>
    </recommendedName>
</protein>
<feature type="compositionally biased region" description="Basic and acidic residues" evidence="2">
    <location>
        <begin position="259"/>
        <end position="273"/>
    </location>
</feature>
<accession>A0A9D4UTD1</accession>
<organism evidence="4 5">
    <name type="scientific">Adiantum capillus-veneris</name>
    <name type="common">Maidenhair fern</name>
    <dbReference type="NCBI Taxonomy" id="13818"/>
    <lineage>
        <taxon>Eukaryota</taxon>
        <taxon>Viridiplantae</taxon>
        <taxon>Streptophyta</taxon>
        <taxon>Embryophyta</taxon>
        <taxon>Tracheophyta</taxon>
        <taxon>Polypodiopsida</taxon>
        <taxon>Polypodiidae</taxon>
        <taxon>Polypodiales</taxon>
        <taxon>Pteridineae</taxon>
        <taxon>Pteridaceae</taxon>
        <taxon>Vittarioideae</taxon>
        <taxon>Adiantum</taxon>
    </lineage>
</organism>
<name>A0A9D4UTD1_ADICA</name>
<dbReference type="OrthoDB" id="347435at2759"/>
<evidence type="ECO:0000313" key="4">
    <source>
        <dbReference type="EMBL" id="KAI5073755.1"/>
    </source>
</evidence>
<reference evidence="4" key="1">
    <citation type="submission" date="2021-01" db="EMBL/GenBank/DDBJ databases">
        <title>Adiantum capillus-veneris genome.</title>
        <authorList>
            <person name="Fang Y."/>
            <person name="Liao Q."/>
        </authorList>
    </citation>
    <scope>NUCLEOTIDE SEQUENCE</scope>
    <source>
        <strain evidence="4">H3</strain>
        <tissue evidence="4">Leaf</tissue>
    </source>
</reference>
<proteinExistence type="predicted"/>
<comment type="caution">
    <text evidence="4">The sequence shown here is derived from an EMBL/GenBank/DDBJ whole genome shotgun (WGS) entry which is preliminary data.</text>
</comment>
<keyword evidence="1" id="KW-0934">Plastid</keyword>
<dbReference type="Proteomes" id="UP000886520">
    <property type="component" value="Chromosome 11"/>
</dbReference>
<evidence type="ECO:0000256" key="2">
    <source>
        <dbReference type="SAM" id="MobiDB-lite"/>
    </source>
</evidence>
<gene>
    <name evidence="4" type="ORF">GOP47_0011768</name>
</gene>
<keyword evidence="1" id="KW-0150">Chloroplast</keyword>
<dbReference type="GO" id="GO:0016301">
    <property type="term" value="F:kinase activity"/>
    <property type="evidence" value="ECO:0007669"/>
    <property type="project" value="InterPro"/>
</dbReference>
<dbReference type="InterPro" id="IPR006083">
    <property type="entry name" value="PRK/URK"/>
</dbReference>
<keyword evidence="5" id="KW-1185">Reference proteome</keyword>
<sequence>MVAMATAFTVAVASSREAGIELSSRFYSFSSSLPVPRKCRLWRQNETISSLSPYIHHKPLQRTGVPTLCLPASAPILTPLSDLYDFICSGPLLSKAGLDPNAVKDSLDEWLELGLRLSRNLGFNELFLTPEEKIRVYHYYIPVFMWCKQQLAHHQAQFKEGEDVPALVMGITAPQGCGKSTLVYSLDYLFNSLGSRAVSVSIDDFYLTGQDQEKLAAENPGNSLLELRGNAGSHDLKLGMQTLEALRHLSSPGRKAKVPRYDKSARSGRGDRADPSLWPEIEGPLKILLFEGWMLGFVPVAASAYQAIDPQLEKVNRNLAAYHDAWDKYVDSWIVIKVSNLEAIYKWRLQAEIGMRMTGRPGMTDEEVKDFVSRYMPAYKAYLPGLYASGPTDALPGRTLQLDIDDNRNPIG</sequence>
<evidence type="ECO:0000256" key="1">
    <source>
        <dbReference type="ARBA" id="ARBA00022528"/>
    </source>
</evidence>